<dbReference type="OrthoDB" id="2054446at2"/>
<dbReference type="AlphaFoldDB" id="A0A4R1MC04"/>
<accession>A0A4R1MC04</accession>
<reference evidence="1 2" key="1">
    <citation type="submission" date="2019-03" db="EMBL/GenBank/DDBJ databases">
        <title>Genomic Encyclopedia of Type Strains, Phase IV (KMG-IV): sequencing the most valuable type-strain genomes for metagenomic binning, comparative biology and taxonomic classification.</title>
        <authorList>
            <person name="Goeker M."/>
        </authorList>
    </citation>
    <scope>NUCLEOTIDE SEQUENCE [LARGE SCALE GENOMIC DNA]</scope>
    <source>
        <strain evidence="1 2">DSM 24176</strain>
    </source>
</reference>
<evidence type="ECO:0000313" key="2">
    <source>
        <dbReference type="Proteomes" id="UP000294545"/>
    </source>
</evidence>
<dbReference type="Proteomes" id="UP000294545">
    <property type="component" value="Unassembled WGS sequence"/>
</dbReference>
<dbReference type="RefSeq" id="WP_132283135.1">
    <property type="nucleotide sequence ID" value="NZ_SMGQ01000016.1"/>
</dbReference>
<name>A0A4R1MC04_9FIRM</name>
<comment type="caution">
    <text evidence="1">The sequence shown here is derived from an EMBL/GenBank/DDBJ whole genome shotgun (WGS) entry which is preliminary data.</text>
</comment>
<dbReference type="EMBL" id="SMGQ01000016">
    <property type="protein sequence ID" value="TCK89050.1"/>
    <property type="molecule type" value="Genomic_DNA"/>
</dbReference>
<organism evidence="1 2">
    <name type="scientific">Natranaerovirga hydrolytica</name>
    <dbReference type="NCBI Taxonomy" id="680378"/>
    <lineage>
        <taxon>Bacteria</taxon>
        <taxon>Bacillati</taxon>
        <taxon>Bacillota</taxon>
        <taxon>Clostridia</taxon>
        <taxon>Lachnospirales</taxon>
        <taxon>Natranaerovirgaceae</taxon>
        <taxon>Natranaerovirga</taxon>
    </lineage>
</organism>
<evidence type="ECO:0000313" key="1">
    <source>
        <dbReference type="EMBL" id="TCK89050.1"/>
    </source>
</evidence>
<gene>
    <name evidence="1" type="ORF">EDC19_2464</name>
</gene>
<proteinExistence type="predicted"/>
<protein>
    <submittedName>
        <fullName evidence="1">Uncharacterized protein</fullName>
    </submittedName>
</protein>
<keyword evidence="2" id="KW-1185">Reference proteome</keyword>
<sequence length="185" mass="19815">MKNNQTMPQISFSADACKLSGFTAKDALELYAAKGVLVFLKEQMTALEVANAIESLSAIASNLTVLLASACGICNNCGEGCTDCDECQNNPAAWVQNCSLCHDLLDENQRIHIPDYLLEEAGIPADAKLEACTHEDSGEIMVTEADIQQDINDMPPGILSVLAASGVCLAELDELIMLERIIHGK</sequence>